<dbReference type="OrthoDB" id="95129at2"/>
<reference evidence="1 2" key="1">
    <citation type="submission" date="2019-02" db="EMBL/GenBank/DDBJ databases">
        <title>WGS of Pseudoxanthomonas species novum from clinical isolates.</title>
        <authorList>
            <person name="Bernier A.-M."/>
            <person name="Bernard K."/>
            <person name="Vachon A."/>
        </authorList>
    </citation>
    <scope>NUCLEOTIDE SEQUENCE [LARGE SCALE GENOMIC DNA]</scope>
    <source>
        <strain evidence="1 2">NML171200</strain>
    </source>
</reference>
<accession>A0A4Q8LBS4</accession>
<dbReference type="InterPro" id="IPR029035">
    <property type="entry name" value="DHS-like_NAD/FAD-binding_dom"/>
</dbReference>
<dbReference type="Pfam" id="PF13289">
    <property type="entry name" value="SIR2_2"/>
    <property type="match status" value="1"/>
</dbReference>
<dbReference type="Proteomes" id="UP000292627">
    <property type="component" value="Unassembled WGS sequence"/>
</dbReference>
<comment type="caution">
    <text evidence="1">The sequence shown here is derived from an EMBL/GenBank/DDBJ whole genome shotgun (WGS) entry which is preliminary data.</text>
</comment>
<dbReference type="EMBL" id="SHMC01000003">
    <property type="protein sequence ID" value="TAA25799.1"/>
    <property type="molecule type" value="Genomic_DNA"/>
</dbReference>
<gene>
    <name evidence="1" type="ORF">EA660_10230</name>
</gene>
<dbReference type="SUPFAM" id="SSF52467">
    <property type="entry name" value="DHS-like NAD/FAD-binding domain"/>
    <property type="match status" value="1"/>
</dbReference>
<name>A0A4Q8LBS4_9GAMM</name>
<proteinExistence type="predicted"/>
<sequence length="288" mass="32108">MIAWEEPLIKELASRRCLIFLGAGASAGCISATGASSPPNWENLLIALSGKLPKTHTDLPLINLLIQEKRFLDAAEVIHNALSHPTYVATMRSIFDAPKYQPSRIHESVLEIDPKIVITTNFDTVYDLYCRTGEAAHGYNVFKYHEDHLVSDLRTPIRCVIKAHGCITNPDKMVLTKAQFFQARQNSQHFFKVLDSLFLTHTILFIGYGLSDPDIQLTLENANISATSSNKHYFVTGSGTHPALKKAAEDTYNIQFIEYANGNYTQLEDSLDQLAKLVAIDRAQNPMA</sequence>
<organism evidence="1 2">
    <name type="scientific">Pseudoxanthomonas winnipegensis</name>
    <dbReference type="NCBI Taxonomy" id="2480810"/>
    <lineage>
        <taxon>Bacteria</taxon>
        <taxon>Pseudomonadati</taxon>
        <taxon>Pseudomonadota</taxon>
        <taxon>Gammaproteobacteria</taxon>
        <taxon>Lysobacterales</taxon>
        <taxon>Lysobacteraceae</taxon>
        <taxon>Pseudoxanthomonas</taxon>
    </lineage>
</organism>
<protein>
    <submittedName>
        <fullName evidence="1">Uncharacterized protein</fullName>
    </submittedName>
</protein>
<dbReference type="AlphaFoldDB" id="A0A4Q8LBS4"/>
<evidence type="ECO:0000313" key="2">
    <source>
        <dbReference type="Proteomes" id="UP000292627"/>
    </source>
</evidence>
<evidence type="ECO:0000313" key="1">
    <source>
        <dbReference type="EMBL" id="TAA25799.1"/>
    </source>
</evidence>
<dbReference type="RefSeq" id="WP_130551417.1">
    <property type="nucleotide sequence ID" value="NZ_SHMC01000003.1"/>
</dbReference>